<proteinExistence type="predicted"/>
<reference evidence="1 4" key="2">
    <citation type="submission" date="2019-07" db="EMBL/GenBank/DDBJ databases">
        <title>Genome sequence of OXA-232-producing Klebsiella pneumoniae ST23 from septicemic neonate.</title>
        <authorList>
            <person name="Mukherjee S."/>
            <person name="Naha S."/>
            <person name="Bhadury P."/>
            <person name="Basu S."/>
        </authorList>
    </citation>
    <scope>NUCLEOTIDE SEQUENCE [LARGE SCALE GENOMIC DNA]</scope>
    <source>
        <strain evidence="1 4">EN5275</strain>
    </source>
</reference>
<accession>A0A332JY97</accession>
<name>A0A332JY97_KLEPN</name>
<evidence type="ECO:0000313" key="4">
    <source>
        <dbReference type="Proteomes" id="UP000468995"/>
    </source>
</evidence>
<evidence type="ECO:0000313" key="2">
    <source>
        <dbReference type="EMBL" id="SSK57234.1"/>
    </source>
</evidence>
<dbReference type="EMBL" id="VINI01000002">
    <property type="protein sequence ID" value="MSS29691.1"/>
    <property type="molecule type" value="Genomic_DNA"/>
</dbReference>
<dbReference type="Proteomes" id="UP000252603">
    <property type="component" value="Unassembled WGS sequence"/>
</dbReference>
<dbReference type="EMBL" id="UFEU01000020">
    <property type="protein sequence ID" value="SSK57234.1"/>
    <property type="molecule type" value="Genomic_DNA"/>
</dbReference>
<protein>
    <submittedName>
        <fullName evidence="2">Uncharacterized protein</fullName>
    </submittedName>
</protein>
<sequence length="347" mass="39310">MKKPENKKDTIIKSTLSKTADIGANLVLSFVPGGNAAYELAKLGVEQAKRYVTERQEKRIADFHTMLLKPNADEERGLDDACIQAVDYHALLNACLQDIEDEKTELYATLTRNAAFRKLHSRDLRFFCVSLSEMTFNDLEEMRVAYIASKFKLVPSEGAGRFEKSLSPERSPSELVYGRKLMELRGFVENGKMNQYGEKFVQACYPTEKLLPESIKMSEWKNADSPIFMLSYELDDPYITRLHMHLSSMLRTHGFKTTPLSAPTGKLTHFTPVKASILIFKNNPERIINNMNYISSLMGEGCIAVQICDEYPTILEPLREKFEIIINISSDDPFSGATQVVNSIHSK</sequence>
<dbReference type="RefSeq" id="WP_041937766.1">
    <property type="nucleotide sequence ID" value="NZ_AP025246.1"/>
</dbReference>
<organism evidence="2 3">
    <name type="scientific">Klebsiella pneumoniae</name>
    <dbReference type="NCBI Taxonomy" id="573"/>
    <lineage>
        <taxon>Bacteria</taxon>
        <taxon>Pseudomonadati</taxon>
        <taxon>Pseudomonadota</taxon>
        <taxon>Gammaproteobacteria</taxon>
        <taxon>Enterobacterales</taxon>
        <taxon>Enterobacteriaceae</taxon>
        <taxon>Klebsiella/Raoultella group</taxon>
        <taxon>Klebsiella</taxon>
        <taxon>Klebsiella pneumoniae complex</taxon>
    </lineage>
</organism>
<reference evidence="2 3" key="1">
    <citation type="submission" date="2018-07" db="EMBL/GenBank/DDBJ databases">
        <authorList>
            <consortium name="Pathogen Informatics"/>
        </authorList>
    </citation>
    <scope>NUCLEOTIDE SEQUENCE [LARGE SCALE GENOMIC DNA]</scope>
    <source>
        <strain evidence="2 3">4300STDY6470422</strain>
    </source>
</reference>
<gene>
    <name evidence="1" type="ORF">FME62_02660</name>
    <name evidence="2" type="ORF">SAMEA4364603_04814</name>
</gene>
<dbReference type="AlphaFoldDB" id="A0A332JY97"/>
<dbReference type="Proteomes" id="UP000468995">
    <property type="component" value="Unassembled WGS sequence"/>
</dbReference>
<evidence type="ECO:0000313" key="1">
    <source>
        <dbReference type="EMBL" id="MSS29691.1"/>
    </source>
</evidence>
<evidence type="ECO:0000313" key="3">
    <source>
        <dbReference type="Proteomes" id="UP000252603"/>
    </source>
</evidence>